<feature type="transmembrane region" description="Helical" evidence="9">
    <location>
        <begin position="12"/>
        <end position="31"/>
    </location>
</feature>
<protein>
    <submittedName>
        <fullName evidence="11">Methyl-accepting chemotaxis sensory transducer with Cache sensor</fullName>
    </submittedName>
</protein>
<dbReference type="OrthoDB" id="8555762at2"/>
<dbReference type="Gene3D" id="1.10.287.950">
    <property type="entry name" value="Methyl-accepting chemotaxis protein"/>
    <property type="match status" value="1"/>
</dbReference>
<dbReference type="Proteomes" id="UP000199120">
    <property type="component" value="Unassembled WGS sequence"/>
</dbReference>
<dbReference type="Gene3D" id="3.30.450.20">
    <property type="entry name" value="PAS domain"/>
    <property type="match status" value="1"/>
</dbReference>
<reference evidence="12" key="1">
    <citation type="submission" date="2016-10" db="EMBL/GenBank/DDBJ databases">
        <authorList>
            <person name="Varghese N."/>
            <person name="Submissions S."/>
        </authorList>
    </citation>
    <scope>NUCLEOTIDE SEQUENCE [LARGE SCALE GENOMIC DNA]</scope>
    <source>
        <strain evidence="12">LMG 26416</strain>
    </source>
</reference>
<dbReference type="RefSeq" id="WP_090544682.1">
    <property type="nucleotide sequence ID" value="NZ_FNSR01000001.1"/>
</dbReference>
<dbReference type="InterPro" id="IPR004089">
    <property type="entry name" value="MCPsignal_dom"/>
</dbReference>
<sequence length="516" mass="55011">MRLNSLNAKLQVVVAAVWAGLIAIAILWVYTNRATMMEGQRADLTNVVDSAVSIAEHYRKLADSGAMPVDDAKKAALEQLRAIRFGADGYIPIIDSKPNMVLLATNPSLEGKYMGDVTDPDGVKHFRRIVEVAKEPGKGFLTYYWPKPGATEPTGKLTYIHYLREWDWFICAGVYEDAMTAAFHRNVLRAVGLVLVIGFALTAVLLLIIRSVRQGLGGEPAYASEISARIAGGDLTVDVQTRSRDQSSMLYSMKQMQEQLSSTIARIRAGAESITGASQEIAAGNSDLSQRTEEQAASLQETASSMEQLTQTVKHNTDNARQASQLATNASGIAGEGGEVVSKVIDTMRSIADRSDKVVDIIGVIDGIAFQTNILALNAAVEAARAGEQGRGFAVVASEVRALAQRSGAAAKEIKALIEDSAGKVSEGTQLVERAGTTMSQIVQAIQRVTDVMNEIAAASVEQSTGIDQVNRAIAQMDQVTQQNAALVEQAAAAALSMQEQAVALKDAAGAFKLKG</sequence>
<dbReference type="SMART" id="SM00283">
    <property type="entry name" value="MA"/>
    <property type="match status" value="1"/>
</dbReference>
<dbReference type="PRINTS" id="PR00260">
    <property type="entry name" value="CHEMTRNSDUCR"/>
</dbReference>
<keyword evidence="3" id="KW-0488">Methylation</keyword>
<dbReference type="SUPFAM" id="SSF58104">
    <property type="entry name" value="Methyl-accepting chemotaxis protein (MCP) signaling domain"/>
    <property type="match status" value="1"/>
</dbReference>
<evidence type="ECO:0000313" key="11">
    <source>
        <dbReference type="EMBL" id="SEK78836.1"/>
    </source>
</evidence>
<evidence type="ECO:0000256" key="9">
    <source>
        <dbReference type="SAM" id="Phobius"/>
    </source>
</evidence>
<evidence type="ECO:0000259" key="10">
    <source>
        <dbReference type="PROSITE" id="PS50111"/>
    </source>
</evidence>
<comment type="subcellular location">
    <subcellularLocation>
        <location evidence="1">Cell membrane</location>
        <topology evidence="1">Multi-pass membrane protein</topology>
    </subcellularLocation>
</comment>
<dbReference type="CDD" id="cd18774">
    <property type="entry name" value="PDC2_HK_sensor"/>
    <property type="match status" value="1"/>
</dbReference>
<dbReference type="Pfam" id="PF08269">
    <property type="entry name" value="dCache_2"/>
    <property type="match status" value="1"/>
</dbReference>
<keyword evidence="4 9" id="KW-0812">Transmembrane</keyword>
<dbReference type="GO" id="GO:0007165">
    <property type="term" value="P:signal transduction"/>
    <property type="evidence" value="ECO:0007669"/>
    <property type="project" value="UniProtKB-KW"/>
</dbReference>
<dbReference type="PROSITE" id="PS50111">
    <property type="entry name" value="CHEMOTAXIS_TRANSDUC_2"/>
    <property type="match status" value="1"/>
</dbReference>
<dbReference type="GO" id="GO:0006935">
    <property type="term" value="P:chemotaxis"/>
    <property type="evidence" value="ECO:0007669"/>
    <property type="project" value="InterPro"/>
</dbReference>
<keyword evidence="2" id="KW-1003">Cell membrane</keyword>
<organism evidence="11 12">
    <name type="scientific">Paraburkholderia caballeronis</name>
    <dbReference type="NCBI Taxonomy" id="416943"/>
    <lineage>
        <taxon>Bacteria</taxon>
        <taxon>Pseudomonadati</taxon>
        <taxon>Pseudomonadota</taxon>
        <taxon>Betaproteobacteria</taxon>
        <taxon>Burkholderiales</taxon>
        <taxon>Burkholderiaceae</taxon>
        <taxon>Paraburkholderia</taxon>
    </lineage>
</organism>
<evidence type="ECO:0000256" key="6">
    <source>
        <dbReference type="ARBA" id="ARBA00023136"/>
    </source>
</evidence>
<evidence type="ECO:0000256" key="5">
    <source>
        <dbReference type="ARBA" id="ARBA00022989"/>
    </source>
</evidence>
<evidence type="ECO:0000313" key="12">
    <source>
        <dbReference type="Proteomes" id="UP000199120"/>
    </source>
</evidence>
<keyword evidence="12" id="KW-1185">Reference proteome</keyword>
<dbReference type="InterPro" id="IPR051310">
    <property type="entry name" value="MCP_chemotaxis"/>
</dbReference>
<keyword evidence="8" id="KW-0807">Transducer</keyword>
<proteinExistence type="inferred from homology"/>
<evidence type="ECO:0000256" key="2">
    <source>
        <dbReference type="ARBA" id="ARBA00022475"/>
    </source>
</evidence>
<evidence type="ECO:0000256" key="1">
    <source>
        <dbReference type="ARBA" id="ARBA00004651"/>
    </source>
</evidence>
<feature type="transmembrane region" description="Helical" evidence="9">
    <location>
        <begin position="187"/>
        <end position="209"/>
    </location>
</feature>
<feature type="domain" description="Methyl-accepting transducer" evidence="10">
    <location>
        <begin position="270"/>
        <end position="499"/>
    </location>
</feature>
<keyword evidence="6 9" id="KW-0472">Membrane</keyword>
<dbReference type="PANTHER" id="PTHR43531">
    <property type="entry name" value="PROTEIN ICFG"/>
    <property type="match status" value="1"/>
</dbReference>
<gene>
    <name evidence="11" type="ORF">SAMN05192542_103469</name>
</gene>
<evidence type="ECO:0000256" key="8">
    <source>
        <dbReference type="PROSITE-ProRule" id="PRU00284"/>
    </source>
</evidence>
<dbReference type="InterPro" id="IPR004010">
    <property type="entry name" value="Double_Cache_2"/>
</dbReference>
<comment type="similarity">
    <text evidence="7">Belongs to the methyl-accepting chemotaxis (MCP) protein family.</text>
</comment>
<dbReference type="FunFam" id="1.10.287.950:FF:000001">
    <property type="entry name" value="Methyl-accepting chemotaxis sensory transducer"/>
    <property type="match status" value="1"/>
</dbReference>
<evidence type="ECO:0000256" key="3">
    <source>
        <dbReference type="ARBA" id="ARBA00022481"/>
    </source>
</evidence>
<dbReference type="InterPro" id="IPR033480">
    <property type="entry name" value="sCache_2"/>
</dbReference>
<dbReference type="Pfam" id="PF00015">
    <property type="entry name" value="MCPsignal"/>
    <property type="match status" value="1"/>
</dbReference>
<name>A0A1H7JX33_9BURK</name>
<dbReference type="GO" id="GO:0005886">
    <property type="term" value="C:plasma membrane"/>
    <property type="evidence" value="ECO:0007669"/>
    <property type="project" value="UniProtKB-SubCell"/>
</dbReference>
<dbReference type="CDD" id="cd11386">
    <property type="entry name" value="MCP_signal"/>
    <property type="match status" value="1"/>
</dbReference>
<evidence type="ECO:0000256" key="4">
    <source>
        <dbReference type="ARBA" id="ARBA00022692"/>
    </source>
</evidence>
<evidence type="ECO:0000256" key="7">
    <source>
        <dbReference type="ARBA" id="ARBA00029447"/>
    </source>
</evidence>
<dbReference type="SMART" id="SM01049">
    <property type="entry name" value="Cache_2"/>
    <property type="match status" value="1"/>
</dbReference>
<dbReference type="AlphaFoldDB" id="A0A1H7JX33"/>
<dbReference type="PANTHER" id="PTHR43531:SF14">
    <property type="entry name" value="METHYL-ACCEPTING CHEMOTAXIS PROTEIN I-RELATED"/>
    <property type="match status" value="1"/>
</dbReference>
<dbReference type="InterPro" id="IPR004090">
    <property type="entry name" value="Chemotax_Me-accpt_rcpt"/>
</dbReference>
<accession>A0A1H7JX33</accession>
<dbReference type="EMBL" id="FOAJ01000003">
    <property type="protein sequence ID" value="SEK78836.1"/>
    <property type="molecule type" value="Genomic_DNA"/>
</dbReference>
<keyword evidence="5 9" id="KW-1133">Transmembrane helix</keyword>
<dbReference type="STRING" id="416943.SAMN05445871_2166"/>
<dbReference type="GO" id="GO:0004888">
    <property type="term" value="F:transmembrane signaling receptor activity"/>
    <property type="evidence" value="ECO:0007669"/>
    <property type="project" value="InterPro"/>
</dbReference>